<evidence type="ECO:0000256" key="1">
    <source>
        <dbReference type="ARBA" id="ARBA00000448"/>
    </source>
</evidence>
<dbReference type="PRINTS" id="PR00133">
    <property type="entry name" value="GLHYDRLASE3"/>
</dbReference>
<dbReference type="FunFam" id="2.60.40.10:FF:000495">
    <property type="entry name" value="Periplasmic beta-glucosidase"/>
    <property type="match status" value="1"/>
</dbReference>
<dbReference type="KEGG" id="psac:PSM36_0130"/>
<dbReference type="EC" id="3.2.1.21" evidence="3"/>
<dbReference type="InterPro" id="IPR002772">
    <property type="entry name" value="Glyco_hydro_3_C"/>
</dbReference>
<proteinExistence type="inferred from homology"/>
<comment type="catalytic activity">
    <reaction evidence="1">
        <text>Hydrolysis of terminal, non-reducing beta-D-glucosyl residues with release of beta-D-glucose.</text>
        <dbReference type="EC" id="3.2.1.21"/>
    </reaction>
</comment>
<gene>
    <name evidence="8" type="ORF">PSM36_0130</name>
</gene>
<evidence type="ECO:0000259" key="7">
    <source>
        <dbReference type="SMART" id="SM01217"/>
    </source>
</evidence>
<comment type="similarity">
    <text evidence="2">Belongs to the glycosyl hydrolase 3 family.</text>
</comment>
<evidence type="ECO:0000313" key="9">
    <source>
        <dbReference type="Proteomes" id="UP000187464"/>
    </source>
</evidence>
<dbReference type="GO" id="GO:0008422">
    <property type="term" value="F:beta-glucosidase activity"/>
    <property type="evidence" value="ECO:0007669"/>
    <property type="project" value="UniProtKB-EC"/>
</dbReference>
<dbReference type="Pfam" id="PF00933">
    <property type="entry name" value="Glyco_hydro_3"/>
    <property type="match status" value="1"/>
</dbReference>
<evidence type="ECO:0000313" key="8">
    <source>
        <dbReference type="EMBL" id="SCD18966.1"/>
    </source>
</evidence>
<keyword evidence="4" id="KW-0732">Signal</keyword>
<protein>
    <recommendedName>
        <fullName evidence="3">beta-glucosidase</fullName>
        <ecNumber evidence="3">3.2.1.21</ecNumber>
    </recommendedName>
</protein>
<dbReference type="PANTHER" id="PTHR30620">
    <property type="entry name" value="PERIPLASMIC BETA-GLUCOSIDASE-RELATED"/>
    <property type="match status" value="1"/>
</dbReference>
<dbReference type="InterPro" id="IPR051915">
    <property type="entry name" value="Cellulose_Degrad_GH3"/>
</dbReference>
<keyword evidence="5 8" id="KW-0378">Hydrolase</keyword>
<evidence type="ECO:0000256" key="4">
    <source>
        <dbReference type="ARBA" id="ARBA00022729"/>
    </source>
</evidence>
<dbReference type="InterPro" id="IPR036881">
    <property type="entry name" value="Glyco_hydro_3_C_sf"/>
</dbReference>
<dbReference type="InterPro" id="IPR026891">
    <property type="entry name" value="Fn3-like"/>
</dbReference>
<evidence type="ECO:0000256" key="6">
    <source>
        <dbReference type="ARBA" id="ARBA00023295"/>
    </source>
</evidence>
<dbReference type="GO" id="GO:0009251">
    <property type="term" value="P:glucan catabolic process"/>
    <property type="evidence" value="ECO:0007669"/>
    <property type="project" value="TreeGrafter"/>
</dbReference>
<dbReference type="Pfam" id="PF14310">
    <property type="entry name" value="Fn3-like"/>
    <property type="match status" value="1"/>
</dbReference>
<dbReference type="FunFam" id="3.20.20.300:FF:000007">
    <property type="entry name" value="Lysosomal beta glucosidase"/>
    <property type="match status" value="1"/>
</dbReference>
<dbReference type="Gene3D" id="3.40.50.1700">
    <property type="entry name" value="Glycoside hydrolase family 3 C-terminal domain"/>
    <property type="match status" value="1"/>
</dbReference>
<dbReference type="InterPro" id="IPR001764">
    <property type="entry name" value="Glyco_hydro_3_N"/>
</dbReference>
<dbReference type="EMBL" id="LT605205">
    <property type="protein sequence ID" value="SCD18966.1"/>
    <property type="molecule type" value="Genomic_DNA"/>
</dbReference>
<dbReference type="InterPro" id="IPR013783">
    <property type="entry name" value="Ig-like_fold"/>
</dbReference>
<dbReference type="InterPro" id="IPR036962">
    <property type="entry name" value="Glyco_hydro_3_N_sf"/>
</dbReference>
<accession>A0A1R3SRD2</accession>
<dbReference type="Proteomes" id="UP000187464">
    <property type="component" value="Chromosome I"/>
</dbReference>
<keyword evidence="6 8" id="KW-0326">Glycosidase</keyword>
<keyword evidence="9" id="KW-1185">Reference proteome</keyword>
<organism evidence="8 9">
    <name type="scientific">Proteiniphilum saccharofermentans</name>
    <dbReference type="NCBI Taxonomy" id="1642647"/>
    <lineage>
        <taxon>Bacteria</taxon>
        <taxon>Pseudomonadati</taxon>
        <taxon>Bacteroidota</taxon>
        <taxon>Bacteroidia</taxon>
        <taxon>Bacteroidales</taxon>
        <taxon>Dysgonomonadaceae</taxon>
        <taxon>Proteiniphilum</taxon>
    </lineage>
</organism>
<evidence type="ECO:0000256" key="2">
    <source>
        <dbReference type="ARBA" id="ARBA00005336"/>
    </source>
</evidence>
<dbReference type="SUPFAM" id="SSF52279">
    <property type="entry name" value="Beta-D-glucan exohydrolase, C-terminal domain"/>
    <property type="match status" value="1"/>
</dbReference>
<feature type="domain" description="Fibronectin type III-like" evidence="7">
    <location>
        <begin position="696"/>
        <end position="765"/>
    </location>
</feature>
<dbReference type="InterPro" id="IPR017853">
    <property type="entry name" value="GH"/>
</dbReference>
<dbReference type="Pfam" id="PF01915">
    <property type="entry name" value="Glyco_hydro_3_C"/>
    <property type="match status" value="1"/>
</dbReference>
<name>A0A1R3SRD2_9BACT</name>
<dbReference type="SUPFAM" id="SSF51445">
    <property type="entry name" value="(Trans)glycosidases"/>
    <property type="match status" value="1"/>
</dbReference>
<evidence type="ECO:0000256" key="3">
    <source>
        <dbReference type="ARBA" id="ARBA00012744"/>
    </source>
</evidence>
<dbReference type="RefSeq" id="WP_076928348.1">
    <property type="nucleotide sequence ID" value="NZ_LT605205.1"/>
</dbReference>
<dbReference type="SMART" id="SM01217">
    <property type="entry name" value="Fn3_like"/>
    <property type="match status" value="1"/>
</dbReference>
<reference evidence="8 9" key="1">
    <citation type="submission" date="2016-08" db="EMBL/GenBank/DDBJ databases">
        <authorList>
            <person name="Seilhamer J.J."/>
        </authorList>
    </citation>
    <scope>NUCLEOTIDE SEQUENCE [LARGE SCALE GENOMIC DNA]</scope>
    <source>
        <strain evidence="8">M3/6</strain>
    </source>
</reference>
<dbReference type="PANTHER" id="PTHR30620:SF16">
    <property type="entry name" value="LYSOSOMAL BETA GLUCOSIDASE"/>
    <property type="match status" value="1"/>
</dbReference>
<dbReference type="PROSITE" id="PS51257">
    <property type="entry name" value="PROKAR_LIPOPROTEIN"/>
    <property type="match status" value="1"/>
</dbReference>
<evidence type="ECO:0000256" key="5">
    <source>
        <dbReference type="ARBA" id="ARBA00022801"/>
    </source>
</evidence>
<dbReference type="STRING" id="1642647.PSM36_0130"/>
<dbReference type="AlphaFoldDB" id="A0A1R3SRD2"/>
<dbReference type="Gene3D" id="3.20.20.300">
    <property type="entry name" value="Glycoside hydrolase, family 3, N-terminal domain"/>
    <property type="match status" value="1"/>
</dbReference>
<dbReference type="Gene3D" id="2.60.40.10">
    <property type="entry name" value="Immunoglobulins"/>
    <property type="match status" value="1"/>
</dbReference>
<sequence>MKKISFFILTVLLLGACNGGNKKASGLGLDAGIEKRIDSVMAQMTLEEKVGQMAQFTVDVIGKGGNLYFSDEPFEIDPAMLDTVIGKYKVGSILNTANNRARTTEVWEKTVRTIQERALAETGIPVLYGIDAIHGTTYTAGATFFPQGVGMAATFNTHLMKEGSRITAYETRASNIPWTFAPTMDLGRDARWSRQWESYGEDAYLNARMGVASTLGFQGNDRNNVGSHHIAACVKHYMGYGVPVSGKDRTPALISESELREKYFEPFRASIVEGGALSLMVNSGIINGVSTHADYRLLTEWVKEELAFDGVIVTDWADVQNLLSRDRIATDYKEAVKTAINAGIDLVMEPYNLAFCPTLVELIEEGEIPMERIDDAVRRVLRMKFRLGLFEHPYWSRSEYPDFGSSESEAVAKAAADESITLLKNENNILPLPSNVRILVTGPNAHSMRTLNGGWSYSWQGEKTEEFAQEYNTIYEALQNKFGAANVRYEPGVTYKMDGQYYEENSPEIGKAVAAAAGVDYIVLCVGENSYCETPGNLDELALSENQTALALALQKTGKPVILVLNEGRPRLIRKIEPDSKAVLQLYLPGNFGGDALADILTGDVNPSGKLPYTYPRFEHGLITYDHKPSQNIDGKMEGAYDYGAQTSVQYPFGFGLSYTTFEYTNLSVDKKDFVSGDLLTVTVDVKNSGALAGKEAVLLFSSDMVASLSPDVRRLRAFEKITLEPGETKTVTLQLAADDLAFVNEKGEWTLEAGEFKLQAGDQIAMIRCTETRGWDRPNK</sequence>